<evidence type="ECO:0000256" key="1">
    <source>
        <dbReference type="SAM" id="Phobius"/>
    </source>
</evidence>
<sequence length="376" mass="40759">MAAATIPSYFFLLLVLAAFIGVWGVFIRSGGFDTLNDAIALGKYPEPYEGAVKNFTGIRAIDDAFMSMTGFNLPVLDENFYAGRLFMAQLLANVGVVPLIISIEGLRRRRTNANSSSSSSSSATIWALFSQLATTAVVYPLYFFRHNNNTEGSFRSPSRATATINKSGDVLAVLTGHILGFGLPALMMFQYPKSLWVLGFTLFPLLTAICTNVVARLLVFVMSILRIRDGRRGGYSAVQSAYALAGTAAAAFHALFVVALAMGKGDIRAGFSRTLLAVSVVRGGANDDGNEVVLLADQVLTFLHIDYLITFLGLLCWVYNALVRVYPEVGGWKIAVGLMGGSVLFGPGATAMLGWSMREERIMAWNNDDVLRKRND</sequence>
<proteinExistence type="predicted"/>
<dbReference type="EMBL" id="MU865504">
    <property type="protein sequence ID" value="KAK4221928.1"/>
    <property type="molecule type" value="Genomic_DNA"/>
</dbReference>
<name>A0AAN6YME2_9PEZI</name>
<accession>A0AAN6YME2</accession>
<dbReference type="AlphaFoldDB" id="A0AAN6YME2"/>
<feature type="transmembrane region" description="Helical" evidence="1">
    <location>
        <begin position="170"/>
        <end position="189"/>
    </location>
</feature>
<feature type="transmembrane region" description="Helical" evidence="1">
    <location>
        <begin position="241"/>
        <end position="263"/>
    </location>
</feature>
<gene>
    <name evidence="2" type="ORF">QBC38DRAFT_520699</name>
</gene>
<organism evidence="2 3">
    <name type="scientific">Podospora fimiseda</name>
    <dbReference type="NCBI Taxonomy" id="252190"/>
    <lineage>
        <taxon>Eukaryota</taxon>
        <taxon>Fungi</taxon>
        <taxon>Dikarya</taxon>
        <taxon>Ascomycota</taxon>
        <taxon>Pezizomycotina</taxon>
        <taxon>Sordariomycetes</taxon>
        <taxon>Sordariomycetidae</taxon>
        <taxon>Sordariales</taxon>
        <taxon>Podosporaceae</taxon>
        <taxon>Podospora</taxon>
    </lineage>
</organism>
<keyword evidence="1" id="KW-0812">Transmembrane</keyword>
<evidence type="ECO:0000313" key="2">
    <source>
        <dbReference type="EMBL" id="KAK4221928.1"/>
    </source>
</evidence>
<feature type="transmembrane region" description="Helical" evidence="1">
    <location>
        <begin position="9"/>
        <end position="27"/>
    </location>
</feature>
<feature type="transmembrane region" description="Helical" evidence="1">
    <location>
        <begin position="334"/>
        <end position="355"/>
    </location>
</feature>
<keyword evidence="3" id="KW-1185">Reference proteome</keyword>
<evidence type="ECO:0000313" key="3">
    <source>
        <dbReference type="Proteomes" id="UP001301958"/>
    </source>
</evidence>
<reference evidence="2" key="1">
    <citation type="journal article" date="2023" name="Mol. Phylogenet. Evol.">
        <title>Genome-scale phylogeny and comparative genomics of the fungal order Sordariales.</title>
        <authorList>
            <person name="Hensen N."/>
            <person name="Bonometti L."/>
            <person name="Westerberg I."/>
            <person name="Brannstrom I.O."/>
            <person name="Guillou S."/>
            <person name="Cros-Aarteil S."/>
            <person name="Calhoun S."/>
            <person name="Haridas S."/>
            <person name="Kuo A."/>
            <person name="Mondo S."/>
            <person name="Pangilinan J."/>
            <person name="Riley R."/>
            <person name="LaButti K."/>
            <person name="Andreopoulos B."/>
            <person name="Lipzen A."/>
            <person name="Chen C."/>
            <person name="Yan M."/>
            <person name="Daum C."/>
            <person name="Ng V."/>
            <person name="Clum A."/>
            <person name="Steindorff A."/>
            <person name="Ohm R.A."/>
            <person name="Martin F."/>
            <person name="Silar P."/>
            <person name="Natvig D.O."/>
            <person name="Lalanne C."/>
            <person name="Gautier V."/>
            <person name="Ament-Velasquez S.L."/>
            <person name="Kruys A."/>
            <person name="Hutchinson M.I."/>
            <person name="Powell A.J."/>
            <person name="Barry K."/>
            <person name="Miller A.N."/>
            <person name="Grigoriev I.V."/>
            <person name="Debuchy R."/>
            <person name="Gladieux P."/>
            <person name="Hiltunen Thoren M."/>
            <person name="Johannesson H."/>
        </authorList>
    </citation>
    <scope>NUCLEOTIDE SEQUENCE</scope>
    <source>
        <strain evidence="2">CBS 990.96</strain>
    </source>
</reference>
<keyword evidence="1" id="KW-1133">Transmembrane helix</keyword>
<feature type="transmembrane region" description="Helical" evidence="1">
    <location>
        <begin position="305"/>
        <end position="322"/>
    </location>
</feature>
<comment type="caution">
    <text evidence="2">The sequence shown here is derived from an EMBL/GenBank/DDBJ whole genome shotgun (WGS) entry which is preliminary data.</text>
</comment>
<reference evidence="2" key="2">
    <citation type="submission" date="2023-05" db="EMBL/GenBank/DDBJ databases">
        <authorList>
            <consortium name="Lawrence Berkeley National Laboratory"/>
            <person name="Steindorff A."/>
            <person name="Hensen N."/>
            <person name="Bonometti L."/>
            <person name="Westerberg I."/>
            <person name="Brannstrom I.O."/>
            <person name="Guillou S."/>
            <person name="Cros-Aarteil S."/>
            <person name="Calhoun S."/>
            <person name="Haridas S."/>
            <person name="Kuo A."/>
            <person name="Mondo S."/>
            <person name="Pangilinan J."/>
            <person name="Riley R."/>
            <person name="Labutti K."/>
            <person name="Andreopoulos B."/>
            <person name="Lipzen A."/>
            <person name="Chen C."/>
            <person name="Yanf M."/>
            <person name="Daum C."/>
            <person name="Ng V."/>
            <person name="Clum A."/>
            <person name="Ohm R."/>
            <person name="Martin F."/>
            <person name="Silar P."/>
            <person name="Natvig D."/>
            <person name="Lalanne C."/>
            <person name="Gautier V."/>
            <person name="Ament-Velasquez S.L."/>
            <person name="Kruys A."/>
            <person name="Hutchinson M.I."/>
            <person name="Powell A.J."/>
            <person name="Barry K."/>
            <person name="Miller A.N."/>
            <person name="Grigoriev I.V."/>
            <person name="Debuchy R."/>
            <person name="Gladieux P."/>
            <person name="Thoren M.H."/>
            <person name="Johannesson H."/>
        </authorList>
    </citation>
    <scope>NUCLEOTIDE SEQUENCE</scope>
    <source>
        <strain evidence="2">CBS 990.96</strain>
    </source>
</reference>
<feature type="transmembrane region" description="Helical" evidence="1">
    <location>
        <begin position="196"/>
        <end position="221"/>
    </location>
</feature>
<protein>
    <submittedName>
        <fullName evidence="2">Uncharacterized protein</fullName>
    </submittedName>
</protein>
<keyword evidence="1" id="KW-0472">Membrane</keyword>
<feature type="transmembrane region" description="Helical" evidence="1">
    <location>
        <begin position="81"/>
        <end position="103"/>
    </location>
</feature>
<dbReference type="Proteomes" id="UP001301958">
    <property type="component" value="Unassembled WGS sequence"/>
</dbReference>